<reference evidence="1 2" key="1">
    <citation type="submission" date="2018-11" db="EMBL/GenBank/DDBJ databases">
        <authorList>
            <consortium name="Pathogen Informatics"/>
        </authorList>
    </citation>
    <scope>NUCLEOTIDE SEQUENCE [LARGE SCALE GENOMIC DNA]</scope>
    <source>
        <strain>Denwood</strain>
        <strain evidence="2">Zambia</strain>
    </source>
</reference>
<dbReference type="Proteomes" id="UP000269396">
    <property type="component" value="Unassembled WGS sequence"/>
</dbReference>
<proteinExistence type="predicted"/>
<dbReference type="GO" id="GO:0004190">
    <property type="term" value="F:aspartic-type endopeptidase activity"/>
    <property type="evidence" value="ECO:0007669"/>
    <property type="project" value="InterPro"/>
</dbReference>
<dbReference type="Gene3D" id="2.40.70.10">
    <property type="entry name" value="Acid Proteases"/>
    <property type="match status" value="1"/>
</dbReference>
<protein>
    <submittedName>
        <fullName evidence="1">Uncharacterized protein</fullName>
    </submittedName>
</protein>
<dbReference type="InterPro" id="IPR021109">
    <property type="entry name" value="Peptidase_aspartic_dom_sf"/>
</dbReference>
<name>A0A183Q2B9_9TREM</name>
<dbReference type="PROSITE" id="PS00141">
    <property type="entry name" value="ASP_PROTEASE"/>
    <property type="match status" value="1"/>
</dbReference>
<evidence type="ECO:0000313" key="2">
    <source>
        <dbReference type="Proteomes" id="UP000269396"/>
    </source>
</evidence>
<dbReference type="InterPro" id="IPR001969">
    <property type="entry name" value="Aspartic_peptidase_AS"/>
</dbReference>
<evidence type="ECO:0000313" key="1">
    <source>
        <dbReference type="EMBL" id="VDP83298.1"/>
    </source>
</evidence>
<dbReference type="GO" id="GO:0006508">
    <property type="term" value="P:proteolysis"/>
    <property type="evidence" value="ECO:0007669"/>
    <property type="project" value="InterPro"/>
</dbReference>
<organism evidence="1 2">
    <name type="scientific">Schistosoma mattheei</name>
    <dbReference type="NCBI Taxonomy" id="31246"/>
    <lineage>
        <taxon>Eukaryota</taxon>
        <taxon>Metazoa</taxon>
        <taxon>Spiralia</taxon>
        <taxon>Lophotrochozoa</taxon>
        <taxon>Platyhelminthes</taxon>
        <taxon>Trematoda</taxon>
        <taxon>Digenea</taxon>
        <taxon>Strigeidida</taxon>
        <taxon>Schistosomatoidea</taxon>
        <taxon>Schistosomatidae</taxon>
        <taxon>Schistosoma</taxon>
    </lineage>
</organism>
<keyword evidence="2" id="KW-1185">Reference proteome</keyword>
<gene>
    <name evidence="1" type="ORF">SMTD_LOCUS20755</name>
</gene>
<sequence>MNFLVDTGAALSIIPQNKTELSRETSPITLQAANKTKIATFGRKNLTLDLRVQEAIPLVFHGSRLRSGNTGDGLSREIRISS</sequence>
<dbReference type="STRING" id="31246.A0A183Q2B9"/>
<dbReference type="AlphaFoldDB" id="A0A183Q2B9"/>
<dbReference type="EMBL" id="UZAL01045275">
    <property type="protein sequence ID" value="VDP83298.1"/>
    <property type="molecule type" value="Genomic_DNA"/>
</dbReference>
<accession>A0A183Q2B9</accession>